<keyword evidence="5" id="KW-1133">Transmembrane helix</keyword>
<keyword evidence="3" id="KW-0963">Cytoplasm</keyword>
<dbReference type="AlphaFoldDB" id="A0A7L2SLU5"/>
<dbReference type="Pfam" id="PF14662">
    <property type="entry name" value="KASH_CCD"/>
    <property type="match status" value="1"/>
</dbReference>
<evidence type="ECO:0000313" key="11">
    <source>
        <dbReference type="EMBL" id="NXS22018.1"/>
    </source>
</evidence>
<keyword evidence="6 8" id="KW-0175">Coiled coil</keyword>
<dbReference type="OrthoDB" id="10062605at2759"/>
<feature type="domain" description="Protein KASH5 EF-hand-like" evidence="9">
    <location>
        <begin position="66"/>
        <end position="122"/>
    </location>
</feature>
<evidence type="ECO:0000259" key="9">
    <source>
        <dbReference type="Pfam" id="PF14658"/>
    </source>
</evidence>
<accession>A0A7L2SLU5</accession>
<evidence type="ECO:0000256" key="7">
    <source>
        <dbReference type="ARBA" id="ARBA00023136"/>
    </source>
</evidence>
<evidence type="ECO:0000259" key="10">
    <source>
        <dbReference type="Pfam" id="PF14662"/>
    </source>
</evidence>
<evidence type="ECO:0000256" key="1">
    <source>
        <dbReference type="ARBA" id="ARBA00004167"/>
    </source>
</evidence>
<feature type="domain" description="KASH5-like coiled-coil" evidence="10">
    <location>
        <begin position="182"/>
        <end position="316"/>
    </location>
</feature>
<dbReference type="InterPro" id="IPR039508">
    <property type="entry name" value="KASH5_EF-hand-like_dom"/>
</dbReference>
<dbReference type="GO" id="GO:0005789">
    <property type="term" value="C:endoplasmic reticulum membrane"/>
    <property type="evidence" value="ECO:0007669"/>
    <property type="project" value="TreeGrafter"/>
</dbReference>
<evidence type="ECO:0000256" key="3">
    <source>
        <dbReference type="ARBA" id="ARBA00022490"/>
    </source>
</evidence>
<gene>
    <name evidence="11" type="primary">Lrmp_2</name>
    <name evidence="11" type="ORF">MYSCRO_R11188</name>
</gene>
<evidence type="ECO:0000256" key="6">
    <source>
        <dbReference type="ARBA" id="ARBA00023054"/>
    </source>
</evidence>
<feature type="non-terminal residue" evidence="11">
    <location>
        <position position="317"/>
    </location>
</feature>
<keyword evidence="7" id="KW-0472">Membrane</keyword>
<evidence type="ECO:0000256" key="5">
    <source>
        <dbReference type="ARBA" id="ARBA00022989"/>
    </source>
</evidence>
<feature type="coiled-coil region" evidence="8">
    <location>
        <begin position="190"/>
        <end position="290"/>
    </location>
</feature>
<dbReference type="InterPro" id="IPR008677">
    <property type="entry name" value="MRVI1"/>
</dbReference>
<dbReference type="EMBL" id="VYZQ01063293">
    <property type="protein sequence ID" value="NXS22018.1"/>
    <property type="molecule type" value="Genomic_DNA"/>
</dbReference>
<keyword evidence="4" id="KW-0812">Transmembrane</keyword>
<dbReference type="PANTHER" id="PTHR15352">
    <property type="entry name" value="LYMPHOID-RESTRICTED MEMBRANE PROTEIN, JAW1"/>
    <property type="match status" value="1"/>
</dbReference>
<dbReference type="InterPro" id="IPR028168">
    <property type="entry name" value="KASH5_CC"/>
</dbReference>
<keyword evidence="12" id="KW-1185">Reference proteome</keyword>
<reference evidence="11 12" key="1">
    <citation type="submission" date="2019-09" db="EMBL/GenBank/DDBJ databases">
        <title>Bird 10,000 Genomes (B10K) Project - Family phase.</title>
        <authorList>
            <person name="Zhang G."/>
        </authorList>
    </citation>
    <scope>NUCLEOTIDE SEQUENCE [LARGE SCALE GENOMIC DNA]</scope>
    <source>
        <strain evidence="11">B10K-DU-002-82</strain>
    </source>
</reference>
<sequence>SSPYCFGSREANAQNKLCALASAEPKDVRPKQKYLTSSPNLYFFTSEKKPESAVVQHPVPKMFPSSERGKMAVSKIVDYLRHTTSRGSEDSGLEELCNVLDPEHKDISMDLETYHAVMGEWIEDRKRKWEDGATEESSASTEDLEFQVPRNISEAKKTHVRMNVTSGSLEAFGGDVSKGDMETSDLITCVADLQYNNQKLQEESNKLKVTLEAMDETNNKLLADNEHLRHQLKSIQNSVLKAKSLEEELEEARNNLNLSEEKREQVLWQNKQLEKENQSLNIKVTSLQEEIIRNNMDTDGLQKKILELSKNAAQLQV</sequence>
<dbReference type="Proteomes" id="UP000537747">
    <property type="component" value="Unassembled WGS sequence"/>
</dbReference>
<name>A0A7L2SLU5_9PASS</name>
<organism evidence="11 12">
    <name type="scientific">Mystacornis crossleyi</name>
    <dbReference type="NCBI Taxonomy" id="98133"/>
    <lineage>
        <taxon>Eukaryota</taxon>
        <taxon>Metazoa</taxon>
        <taxon>Chordata</taxon>
        <taxon>Craniata</taxon>
        <taxon>Vertebrata</taxon>
        <taxon>Euteleostomi</taxon>
        <taxon>Archelosauria</taxon>
        <taxon>Archosauria</taxon>
        <taxon>Dinosauria</taxon>
        <taxon>Saurischia</taxon>
        <taxon>Theropoda</taxon>
        <taxon>Coelurosauria</taxon>
        <taxon>Aves</taxon>
        <taxon>Neognathae</taxon>
        <taxon>Neoaves</taxon>
        <taxon>Telluraves</taxon>
        <taxon>Australaves</taxon>
        <taxon>Passeriformes</taxon>
        <taxon>Sylvioidea</taxon>
        <taxon>Timaliidae</taxon>
        <taxon>Mystacornis</taxon>
    </lineage>
</organism>
<evidence type="ECO:0000313" key="12">
    <source>
        <dbReference type="Proteomes" id="UP000537747"/>
    </source>
</evidence>
<feature type="non-terminal residue" evidence="11">
    <location>
        <position position="1"/>
    </location>
</feature>
<dbReference type="PANTHER" id="PTHR15352:SF3">
    <property type="entry name" value="INOSITOL 1,4,5-TRIPHOSPHATE RECEPTOR ASSOCIATED 2"/>
    <property type="match status" value="1"/>
</dbReference>
<evidence type="ECO:0000256" key="2">
    <source>
        <dbReference type="ARBA" id="ARBA00004496"/>
    </source>
</evidence>
<evidence type="ECO:0000256" key="4">
    <source>
        <dbReference type="ARBA" id="ARBA00022692"/>
    </source>
</evidence>
<proteinExistence type="predicted"/>
<protein>
    <submittedName>
        <fullName evidence="11">LRMP protein</fullName>
    </submittedName>
</protein>
<comment type="subcellular location">
    <subcellularLocation>
        <location evidence="2">Cytoplasm</location>
    </subcellularLocation>
    <subcellularLocation>
        <location evidence="1">Membrane</location>
        <topology evidence="1">Single-pass membrane protein</topology>
    </subcellularLocation>
</comment>
<evidence type="ECO:0000256" key="8">
    <source>
        <dbReference type="SAM" id="Coils"/>
    </source>
</evidence>
<dbReference type="Pfam" id="PF14658">
    <property type="entry name" value="EF-hand_9"/>
    <property type="match status" value="1"/>
</dbReference>
<comment type="caution">
    <text evidence="11">The sequence shown here is derived from an EMBL/GenBank/DDBJ whole genome shotgun (WGS) entry which is preliminary data.</text>
</comment>